<evidence type="ECO:0000256" key="3">
    <source>
        <dbReference type="ARBA" id="ARBA00001954"/>
    </source>
</evidence>
<dbReference type="Gene3D" id="3.20.20.150">
    <property type="entry name" value="Divalent-metal-dependent TIM barrel enzymes"/>
    <property type="match status" value="1"/>
</dbReference>
<dbReference type="Proteomes" id="UP000741863">
    <property type="component" value="Unassembled WGS sequence"/>
</dbReference>
<protein>
    <recommendedName>
        <fullName evidence="7">mannonate dehydratase</fullName>
        <ecNumber evidence="7">4.2.1.8</ecNumber>
    </recommendedName>
</protein>
<evidence type="ECO:0000256" key="9">
    <source>
        <dbReference type="ARBA" id="ARBA00023211"/>
    </source>
</evidence>
<comment type="cofactor">
    <cofactor evidence="2">
        <name>Mn(2+)</name>
        <dbReference type="ChEBI" id="CHEBI:29035"/>
    </cofactor>
</comment>
<evidence type="ECO:0000256" key="1">
    <source>
        <dbReference type="ARBA" id="ARBA00001794"/>
    </source>
</evidence>
<proteinExistence type="inferred from homology"/>
<dbReference type="InterPro" id="IPR004628">
    <property type="entry name" value="Man_deHydtase"/>
</dbReference>
<evidence type="ECO:0000256" key="7">
    <source>
        <dbReference type="ARBA" id="ARBA00012927"/>
    </source>
</evidence>
<comment type="caution">
    <text evidence="11">The sequence shown here is derived from an EMBL/GenBank/DDBJ whole genome shotgun (WGS) entry which is preliminary data.</text>
</comment>
<evidence type="ECO:0000256" key="5">
    <source>
        <dbReference type="ARBA" id="ARBA00004892"/>
    </source>
</evidence>
<dbReference type="SUPFAM" id="SSF51658">
    <property type="entry name" value="Xylose isomerase-like"/>
    <property type="match status" value="1"/>
</dbReference>
<accession>A0ABS2PA62</accession>
<reference evidence="11 12" key="1">
    <citation type="submission" date="2021-01" db="EMBL/GenBank/DDBJ databases">
        <title>Genomic Encyclopedia of Type Strains, Phase IV (KMG-IV): sequencing the most valuable type-strain genomes for metagenomic binning, comparative biology and taxonomic classification.</title>
        <authorList>
            <person name="Goeker M."/>
        </authorList>
    </citation>
    <scope>NUCLEOTIDE SEQUENCE [LARGE SCALE GENOMIC DNA]</scope>
    <source>
        <strain evidence="11 12">DSM 25540</strain>
    </source>
</reference>
<comment type="cofactor">
    <cofactor evidence="3">
        <name>Fe(2+)</name>
        <dbReference type="ChEBI" id="CHEBI:29033"/>
    </cofactor>
</comment>
<dbReference type="PANTHER" id="PTHR30387:SF2">
    <property type="entry name" value="MANNONATE DEHYDRATASE"/>
    <property type="match status" value="1"/>
</dbReference>
<evidence type="ECO:0000256" key="8">
    <source>
        <dbReference type="ARBA" id="ARBA00023004"/>
    </source>
</evidence>
<comment type="pathway">
    <text evidence="5">Carbohydrate metabolism; pentose and glucuronate interconversion.</text>
</comment>
<dbReference type="PANTHER" id="PTHR30387">
    <property type="entry name" value="MANNONATE DEHYDRATASE"/>
    <property type="match status" value="1"/>
</dbReference>
<dbReference type="EC" id="4.2.1.8" evidence="7"/>
<evidence type="ECO:0000256" key="6">
    <source>
        <dbReference type="ARBA" id="ARBA00007389"/>
    </source>
</evidence>
<evidence type="ECO:0000313" key="12">
    <source>
        <dbReference type="Proteomes" id="UP000741863"/>
    </source>
</evidence>
<organism evidence="11 12">
    <name type="scientific">Geomicrobium sediminis</name>
    <dbReference type="NCBI Taxonomy" id="1347788"/>
    <lineage>
        <taxon>Bacteria</taxon>
        <taxon>Bacillati</taxon>
        <taxon>Bacillota</taxon>
        <taxon>Bacilli</taxon>
        <taxon>Bacillales</taxon>
        <taxon>Geomicrobium</taxon>
    </lineage>
</organism>
<evidence type="ECO:0000256" key="4">
    <source>
        <dbReference type="ARBA" id="ARBA00002713"/>
    </source>
</evidence>
<comment type="catalytic activity">
    <reaction evidence="1">
        <text>D-mannonate = 2-dehydro-3-deoxy-D-gluconate + H2O</text>
        <dbReference type="Rhea" id="RHEA:20097"/>
        <dbReference type="ChEBI" id="CHEBI:15377"/>
        <dbReference type="ChEBI" id="CHEBI:17767"/>
        <dbReference type="ChEBI" id="CHEBI:57990"/>
        <dbReference type="EC" id="4.2.1.8"/>
    </reaction>
</comment>
<gene>
    <name evidence="11" type="ORF">JOD17_001339</name>
</gene>
<dbReference type="Pfam" id="PF03786">
    <property type="entry name" value="UxuA"/>
    <property type="match status" value="1"/>
</dbReference>
<comment type="function">
    <text evidence="4">Catalyzes the dehydration of D-mannonate.</text>
</comment>
<dbReference type="RefSeq" id="WP_204696374.1">
    <property type="nucleotide sequence ID" value="NZ_JAFBEC010000003.1"/>
</dbReference>
<dbReference type="GO" id="GO:0008927">
    <property type="term" value="F:mannonate dehydratase activity"/>
    <property type="evidence" value="ECO:0007669"/>
    <property type="project" value="UniProtKB-EC"/>
</dbReference>
<sequence length="335" mass="37375">MDISVTTTAFHLSDNDLKQMVQLGVDYIDFGTGASFPGVKEEGFPDLDALLKERRRIQSFGLDINRVTLPDLSEAYINGQDETGLEHSVKAVKVFGEAGVNIVRQRFAGDTFNHLTKSYKARQRGGALARGESLVFSEEPYHVHSLDDHEHYWKRFTHAYSQLVPACEEANVQLGMHPSDSPLQGTPFGGLGYRRIIDEFPSKKVGYIYCTGTRAEEGGSSLVLDELNQYGRKKRLFLIHFRNVRGALPTAGAFEEALLDDGDMNMYKVLYELKKTGFTGCLNPDHVPVMQGDVPDLDGNWQYSNIGWSYQSVGFAYSIGYIRALLNAMTEVHGS</sequence>
<evidence type="ECO:0000313" key="11">
    <source>
        <dbReference type="EMBL" id="MBM7632246.1"/>
    </source>
</evidence>
<evidence type="ECO:0000256" key="10">
    <source>
        <dbReference type="ARBA" id="ARBA00023239"/>
    </source>
</evidence>
<keyword evidence="9" id="KW-0464">Manganese</keyword>
<keyword evidence="8" id="KW-0408">Iron</keyword>
<comment type="similarity">
    <text evidence="6">Belongs to the mannonate dehydratase family.</text>
</comment>
<keyword evidence="10 11" id="KW-0456">Lyase</keyword>
<evidence type="ECO:0000256" key="2">
    <source>
        <dbReference type="ARBA" id="ARBA00001936"/>
    </source>
</evidence>
<dbReference type="InterPro" id="IPR036237">
    <property type="entry name" value="Xyl_isomerase-like_sf"/>
</dbReference>
<name>A0ABS2PA62_9BACL</name>
<keyword evidence="12" id="KW-1185">Reference proteome</keyword>
<dbReference type="EMBL" id="JAFBEC010000003">
    <property type="protein sequence ID" value="MBM7632246.1"/>
    <property type="molecule type" value="Genomic_DNA"/>
</dbReference>